<dbReference type="Proteomes" id="UP000095751">
    <property type="component" value="Unassembled WGS sequence"/>
</dbReference>
<feature type="compositionally biased region" description="Basic and acidic residues" evidence="7">
    <location>
        <begin position="82"/>
        <end position="103"/>
    </location>
</feature>
<dbReference type="InterPro" id="IPR007276">
    <property type="entry name" value="Nop14"/>
</dbReference>
<name>A0A1E7FHW0_9STRA</name>
<keyword evidence="4" id="KW-0698">rRNA processing</keyword>
<reference evidence="8 9" key="1">
    <citation type="submission" date="2016-09" db="EMBL/GenBank/DDBJ databases">
        <title>Extensive genetic diversity and differential bi-allelic expression allows diatom success in the polar Southern Ocean.</title>
        <authorList>
            <consortium name="DOE Joint Genome Institute"/>
            <person name="Mock T."/>
            <person name="Otillar R.P."/>
            <person name="Strauss J."/>
            <person name="Dupont C."/>
            <person name="Frickenhaus S."/>
            <person name="Maumus F."/>
            <person name="Mcmullan M."/>
            <person name="Sanges R."/>
            <person name="Schmutz J."/>
            <person name="Toseland A."/>
            <person name="Valas R."/>
            <person name="Veluchamy A."/>
            <person name="Ward B.J."/>
            <person name="Allen A."/>
            <person name="Barry K."/>
            <person name="Falciatore A."/>
            <person name="Ferrante M."/>
            <person name="Fortunato A.E."/>
            <person name="Gloeckner G."/>
            <person name="Gruber A."/>
            <person name="Hipkin R."/>
            <person name="Janech M."/>
            <person name="Kroth P."/>
            <person name="Leese F."/>
            <person name="Lindquist E."/>
            <person name="Lyon B.R."/>
            <person name="Martin J."/>
            <person name="Mayer C."/>
            <person name="Parker M."/>
            <person name="Quesneville H."/>
            <person name="Raymond J."/>
            <person name="Uhlig C."/>
            <person name="Valentin K.U."/>
            <person name="Worden A.Z."/>
            <person name="Armbrust E.V."/>
            <person name="Bowler C."/>
            <person name="Green B."/>
            <person name="Moulton V."/>
            <person name="Van Oosterhout C."/>
            <person name="Grigoriev I."/>
        </authorList>
    </citation>
    <scope>NUCLEOTIDE SEQUENCE [LARGE SCALE GENOMIC DNA]</scope>
    <source>
        <strain evidence="8 9">CCMP1102</strain>
    </source>
</reference>
<comment type="subcellular location">
    <subcellularLocation>
        <location evidence="1">Nucleus</location>
        <location evidence="1">Nucleolus</location>
    </subcellularLocation>
</comment>
<dbReference type="InParanoid" id="A0A1E7FHW0"/>
<evidence type="ECO:0000256" key="2">
    <source>
        <dbReference type="ARBA" id="ARBA00007466"/>
    </source>
</evidence>
<proteinExistence type="inferred from homology"/>
<feature type="compositionally biased region" description="Acidic residues" evidence="7">
    <location>
        <begin position="359"/>
        <end position="372"/>
    </location>
</feature>
<evidence type="ECO:0000256" key="5">
    <source>
        <dbReference type="ARBA" id="ARBA00023242"/>
    </source>
</evidence>
<dbReference type="KEGG" id="fcy:FRACYDRAFT_184581"/>
<evidence type="ECO:0000313" key="9">
    <source>
        <dbReference type="Proteomes" id="UP000095751"/>
    </source>
</evidence>
<dbReference type="EMBL" id="KV784357">
    <property type="protein sequence ID" value="OEU17363.1"/>
    <property type="molecule type" value="Genomic_DNA"/>
</dbReference>
<dbReference type="Pfam" id="PF04147">
    <property type="entry name" value="Nop14"/>
    <property type="match status" value="1"/>
</dbReference>
<dbReference type="GO" id="GO:0030490">
    <property type="term" value="P:maturation of SSU-rRNA"/>
    <property type="evidence" value="ECO:0007669"/>
    <property type="project" value="TreeGrafter"/>
</dbReference>
<protein>
    <recommendedName>
        <fullName evidence="10">Nop14-like protein</fullName>
    </recommendedName>
</protein>
<feature type="compositionally biased region" description="Basic residues" evidence="7">
    <location>
        <begin position="345"/>
        <end position="354"/>
    </location>
</feature>
<dbReference type="OrthoDB" id="441771at2759"/>
<dbReference type="CDD" id="cd04508">
    <property type="entry name" value="Tudor_SF"/>
    <property type="match status" value="1"/>
</dbReference>
<feature type="region of interest" description="Disordered" evidence="7">
    <location>
        <begin position="888"/>
        <end position="907"/>
    </location>
</feature>
<sequence>MGKRNNKAKRSLTTLPRGLVRKNGGGGNGQRNGGNDPGNPFEMTARNKRPKHEVHNRPISKPKSTKYALESLQRRQSQLRSNLRDSKKSNSFVDRRIGQHDPEMSTEDQMLARLVKERTRQSNRSSKYRLDDIDDDNLGSNDALLTHKGQKLDPSKSEVMYSDDEDDHKGNLEAVDTELHFGGAGLSSMGTPNIYGNNLQTGTDLSKLYGQTRKNELDDLIARRKAMKAVKMEAKEDQLDTFEKMDENYGDLSELLRFRKNEKRPKVRPEPTQEDKEMKEWNSQLREMMSVPKRRATDRTKTPEEIAKEKSEQLHELETRRLARMNGDFEEDDFSDISVSGDTKKKNKKPKRQHRNPDELSDSDDDDDDDDNKDGLEVKFTADGLKSFDKDGNIVESDQSDSDDDSNSDAEEGDTCHPLPEGSRVRGNYRAKDQYDGRENWYDAIVTKVHKNGDDSVTYTVEYDDGDIEENVIPKNVRPSEKEVVVQKPTEDNKDIELQLKRKKAKEKARNEMPYVFEAVTTLEGLHDLIAKYASTGKDASIIIKRIYASNSVRLDHRNGERMQNFYDVLLRRFIAVGDAIFSSGDGGKELGRYEQMNNIAKVMYDMAQDSPESAGAVWSRRIGVLRNAHEKRLRDSDFVHNDDGGMEEWSAWPSTGVFLLIRALGHIFPVTDRRHHVVTPAIIFLAQITAQTPVLSTYDLTMGIMCSGLLMEYTKEAKRVVPEALSFVASAIRLFSPNMGNFSNPALQAAYNQPFCRSLRDNISEYEDDVNTSLPSLKLEKDFITNNETSEIAVTLLSLCISLVEKCTLSLKGSFSVSAETELLYEVTSAILSLQPKSYPPQLQKKISRLAVLIAEVCPTKRVPLQRRGRASIADMSIKTLAPRMEDPERYSMSKDKGKKSMQTALDRTRREYKREHKAITRELRIDGAFIETERRKDQDKKDGKARAKRNKNFAWLEGEVGAMNEQVRQGGGLLKGGGTGLARAKAATGQMGIKKGGKFR</sequence>
<dbReference type="PANTHER" id="PTHR23183">
    <property type="entry name" value="NOP14"/>
    <property type="match status" value="1"/>
</dbReference>
<keyword evidence="9" id="KW-1185">Reference proteome</keyword>
<dbReference type="Gene3D" id="2.30.30.140">
    <property type="match status" value="1"/>
</dbReference>
<feature type="compositionally biased region" description="Basic and acidic residues" evidence="7">
    <location>
        <begin position="267"/>
        <end position="280"/>
    </location>
</feature>
<accession>A0A1E7FHW0</accession>
<organism evidence="8 9">
    <name type="scientific">Fragilariopsis cylindrus CCMP1102</name>
    <dbReference type="NCBI Taxonomy" id="635003"/>
    <lineage>
        <taxon>Eukaryota</taxon>
        <taxon>Sar</taxon>
        <taxon>Stramenopiles</taxon>
        <taxon>Ochrophyta</taxon>
        <taxon>Bacillariophyta</taxon>
        <taxon>Bacillariophyceae</taxon>
        <taxon>Bacillariophycidae</taxon>
        <taxon>Bacillariales</taxon>
        <taxon>Bacillariaceae</taxon>
        <taxon>Fragilariopsis</taxon>
    </lineage>
</organism>
<keyword evidence="3" id="KW-0690">Ribosome biogenesis</keyword>
<feature type="compositionally biased region" description="Acidic residues" evidence="7">
    <location>
        <begin position="398"/>
        <end position="413"/>
    </location>
</feature>
<evidence type="ECO:0000256" key="7">
    <source>
        <dbReference type="SAM" id="MobiDB-lite"/>
    </source>
</evidence>
<gene>
    <name evidence="8" type="ORF">FRACYDRAFT_184581</name>
</gene>
<dbReference type="GO" id="GO:0032040">
    <property type="term" value="C:small-subunit processome"/>
    <property type="evidence" value="ECO:0007669"/>
    <property type="project" value="InterPro"/>
</dbReference>
<evidence type="ECO:0000256" key="3">
    <source>
        <dbReference type="ARBA" id="ARBA00022517"/>
    </source>
</evidence>
<feature type="region of interest" description="Disordered" evidence="7">
    <location>
        <begin position="256"/>
        <end position="427"/>
    </location>
</feature>
<dbReference type="PANTHER" id="PTHR23183:SF0">
    <property type="entry name" value="NUCLEOLAR PROTEIN 14"/>
    <property type="match status" value="1"/>
</dbReference>
<keyword evidence="5" id="KW-0539">Nucleus</keyword>
<dbReference type="AlphaFoldDB" id="A0A1E7FHW0"/>
<feature type="compositionally biased region" description="Basic residues" evidence="7">
    <location>
        <begin position="1"/>
        <end position="10"/>
    </location>
</feature>
<feature type="compositionally biased region" description="Basic and acidic residues" evidence="7">
    <location>
        <begin position="295"/>
        <end position="321"/>
    </location>
</feature>
<comment type="function">
    <text evidence="6">Involved in nucleolar processing of pre-18S ribosomal RNA. Has a role in the nuclear export of 40S pre-ribosomal subunit to the cytoplasm.</text>
</comment>
<feature type="compositionally biased region" description="Basic and acidic residues" evidence="7">
    <location>
        <begin position="888"/>
        <end position="897"/>
    </location>
</feature>
<comment type="similarity">
    <text evidence="2">Belongs to the NOP14 family.</text>
</comment>
<evidence type="ECO:0000313" key="8">
    <source>
        <dbReference type="EMBL" id="OEU17363.1"/>
    </source>
</evidence>
<feature type="region of interest" description="Disordered" evidence="7">
    <location>
        <begin position="1"/>
        <end position="108"/>
    </location>
</feature>
<feature type="compositionally biased region" description="Gly residues" evidence="7">
    <location>
        <begin position="23"/>
        <end position="36"/>
    </location>
</feature>
<evidence type="ECO:0008006" key="10">
    <source>
        <dbReference type="Google" id="ProtNLM"/>
    </source>
</evidence>
<dbReference type="GO" id="GO:0030692">
    <property type="term" value="C:Noc4p-Nop14p complex"/>
    <property type="evidence" value="ECO:0007669"/>
    <property type="project" value="TreeGrafter"/>
</dbReference>
<feature type="compositionally biased region" description="Basic residues" evidence="7">
    <location>
        <begin position="46"/>
        <end position="64"/>
    </location>
</feature>
<evidence type="ECO:0000256" key="6">
    <source>
        <dbReference type="ARBA" id="ARBA00024695"/>
    </source>
</evidence>
<evidence type="ECO:0000256" key="1">
    <source>
        <dbReference type="ARBA" id="ARBA00004604"/>
    </source>
</evidence>
<evidence type="ECO:0000256" key="4">
    <source>
        <dbReference type="ARBA" id="ARBA00022552"/>
    </source>
</evidence>